<protein>
    <submittedName>
        <fullName evidence="8">TM2 domain-containing protein</fullName>
    </submittedName>
</protein>
<comment type="caution">
    <text evidence="8">The sequence shown here is derived from an EMBL/GenBank/DDBJ whole genome shotgun (WGS) entry which is preliminary data.</text>
</comment>
<feature type="domain" description="DZANK-type" evidence="7">
    <location>
        <begin position="3"/>
        <end position="49"/>
    </location>
</feature>
<evidence type="ECO:0000256" key="1">
    <source>
        <dbReference type="ARBA" id="ARBA00004141"/>
    </source>
</evidence>
<feature type="transmembrane region" description="Helical" evidence="5">
    <location>
        <begin position="89"/>
        <end position="115"/>
    </location>
</feature>
<dbReference type="Pfam" id="PF05154">
    <property type="entry name" value="TM2"/>
    <property type="match status" value="1"/>
</dbReference>
<reference evidence="8" key="2">
    <citation type="journal article" date="2021" name="PeerJ">
        <title>Extensive microbial diversity within the chicken gut microbiome revealed by metagenomics and culture.</title>
        <authorList>
            <person name="Gilroy R."/>
            <person name="Ravi A."/>
            <person name="Getino M."/>
            <person name="Pursley I."/>
            <person name="Horton D.L."/>
            <person name="Alikhan N.F."/>
            <person name="Baker D."/>
            <person name="Gharbi K."/>
            <person name="Hall N."/>
            <person name="Watson M."/>
            <person name="Adriaenssens E.M."/>
            <person name="Foster-Nyarko E."/>
            <person name="Jarju S."/>
            <person name="Secka A."/>
            <person name="Antonio M."/>
            <person name="Oren A."/>
            <person name="Chaudhuri R.R."/>
            <person name="La Ragione R."/>
            <person name="Hildebrand F."/>
            <person name="Pallen M.J."/>
        </authorList>
    </citation>
    <scope>NUCLEOTIDE SEQUENCE</scope>
    <source>
        <strain evidence="8">CHK176-6737</strain>
    </source>
</reference>
<dbReference type="GO" id="GO:0016020">
    <property type="term" value="C:membrane"/>
    <property type="evidence" value="ECO:0007669"/>
    <property type="project" value="UniProtKB-SubCell"/>
</dbReference>
<evidence type="ECO:0000259" key="6">
    <source>
        <dbReference type="Pfam" id="PF05154"/>
    </source>
</evidence>
<keyword evidence="3 5" id="KW-1133">Transmembrane helix</keyword>
<evidence type="ECO:0000313" key="9">
    <source>
        <dbReference type="Proteomes" id="UP000824125"/>
    </source>
</evidence>
<comment type="subcellular location">
    <subcellularLocation>
        <location evidence="1">Membrane</location>
        <topology evidence="1">Multi-pass membrane protein</topology>
    </subcellularLocation>
</comment>
<proteinExistence type="predicted"/>
<evidence type="ECO:0000313" key="8">
    <source>
        <dbReference type="EMBL" id="HIU68392.1"/>
    </source>
</evidence>
<organism evidence="8 9">
    <name type="scientific">Candidatus Scybalenecus merdavium</name>
    <dbReference type="NCBI Taxonomy" id="2840939"/>
    <lineage>
        <taxon>Bacteria</taxon>
        <taxon>Bacillati</taxon>
        <taxon>Bacillota</taxon>
        <taxon>Clostridia</taxon>
        <taxon>Eubacteriales</taxon>
        <taxon>Oscillospiraceae</taxon>
        <taxon>Oscillospiraceae incertae sedis</taxon>
        <taxon>Candidatus Scybalenecus</taxon>
    </lineage>
</organism>
<sequence>MFCRNCGSQMADVAAICVNCGTQRGMGDRFCPNCGASTAPGAQYCPSCGLALDQARPKSGKSKIAAGLLAIFLGQFGIHNFYLGYTNRAVTQLLVSILLSWTFVAPLGIWIWAIVEAVKIFQGEIPDADGRPLSD</sequence>
<feature type="transmembrane region" description="Helical" evidence="5">
    <location>
        <begin position="64"/>
        <end position="83"/>
    </location>
</feature>
<keyword evidence="4 5" id="KW-0472">Membrane</keyword>
<reference evidence="8" key="1">
    <citation type="submission" date="2020-10" db="EMBL/GenBank/DDBJ databases">
        <authorList>
            <person name="Gilroy R."/>
        </authorList>
    </citation>
    <scope>NUCLEOTIDE SEQUENCE</scope>
    <source>
        <strain evidence="8">CHK176-6737</strain>
    </source>
</reference>
<name>A0A9D1MSY9_9FIRM</name>
<dbReference type="EMBL" id="DVNM01000002">
    <property type="protein sequence ID" value="HIU68392.1"/>
    <property type="molecule type" value="Genomic_DNA"/>
</dbReference>
<dbReference type="Pfam" id="PF12773">
    <property type="entry name" value="DZR"/>
    <property type="match status" value="1"/>
</dbReference>
<evidence type="ECO:0000256" key="3">
    <source>
        <dbReference type="ARBA" id="ARBA00022989"/>
    </source>
</evidence>
<evidence type="ECO:0000256" key="4">
    <source>
        <dbReference type="ARBA" id="ARBA00023136"/>
    </source>
</evidence>
<evidence type="ECO:0000256" key="5">
    <source>
        <dbReference type="SAM" id="Phobius"/>
    </source>
</evidence>
<accession>A0A9D1MSY9</accession>
<dbReference type="Proteomes" id="UP000824125">
    <property type="component" value="Unassembled WGS sequence"/>
</dbReference>
<evidence type="ECO:0000256" key="2">
    <source>
        <dbReference type="ARBA" id="ARBA00022692"/>
    </source>
</evidence>
<dbReference type="InterPro" id="IPR007829">
    <property type="entry name" value="TM2"/>
</dbReference>
<keyword evidence="2 5" id="KW-0812">Transmembrane</keyword>
<gene>
    <name evidence="8" type="ORF">IAD23_00350</name>
</gene>
<feature type="domain" description="TM2" evidence="6">
    <location>
        <begin position="60"/>
        <end position="116"/>
    </location>
</feature>
<evidence type="ECO:0000259" key="7">
    <source>
        <dbReference type="Pfam" id="PF12773"/>
    </source>
</evidence>
<dbReference type="InterPro" id="IPR025874">
    <property type="entry name" value="DZR"/>
</dbReference>
<dbReference type="AlphaFoldDB" id="A0A9D1MSY9"/>